<evidence type="ECO:0000259" key="1">
    <source>
        <dbReference type="Pfam" id="PF06985"/>
    </source>
</evidence>
<dbReference type="Pfam" id="PF06985">
    <property type="entry name" value="HET"/>
    <property type="match status" value="1"/>
</dbReference>
<dbReference type="EMBL" id="MU864602">
    <property type="protein sequence ID" value="KAK4182868.1"/>
    <property type="molecule type" value="Genomic_DNA"/>
</dbReference>
<evidence type="ECO:0000313" key="3">
    <source>
        <dbReference type="Proteomes" id="UP001302126"/>
    </source>
</evidence>
<dbReference type="PANTHER" id="PTHR24148:SF64">
    <property type="entry name" value="HETEROKARYON INCOMPATIBILITY DOMAIN-CONTAINING PROTEIN"/>
    <property type="match status" value="1"/>
</dbReference>
<organism evidence="2 3">
    <name type="scientific">Podospora australis</name>
    <dbReference type="NCBI Taxonomy" id="1536484"/>
    <lineage>
        <taxon>Eukaryota</taxon>
        <taxon>Fungi</taxon>
        <taxon>Dikarya</taxon>
        <taxon>Ascomycota</taxon>
        <taxon>Pezizomycotina</taxon>
        <taxon>Sordariomycetes</taxon>
        <taxon>Sordariomycetidae</taxon>
        <taxon>Sordariales</taxon>
        <taxon>Podosporaceae</taxon>
        <taxon>Podospora</taxon>
    </lineage>
</organism>
<dbReference type="Proteomes" id="UP001302126">
    <property type="component" value="Unassembled WGS sequence"/>
</dbReference>
<accession>A0AAN6WIT3</accession>
<name>A0AAN6WIT3_9PEZI</name>
<dbReference type="InterPro" id="IPR052895">
    <property type="entry name" value="HetReg/Transcr_Mod"/>
</dbReference>
<protein>
    <submittedName>
        <fullName evidence="2">Heterokaryon incompatibility protein 6</fullName>
    </submittedName>
</protein>
<reference evidence="2" key="2">
    <citation type="submission" date="2023-05" db="EMBL/GenBank/DDBJ databases">
        <authorList>
            <consortium name="Lawrence Berkeley National Laboratory"/>
            <person name="Steindorff A."/>
            <person name="Hensen N."/>
            <person name="Bonometti L."/>
            <person name="Westerberg I."/>
            <person name="Brannstrom I.O."/>
            <person name="Guillou S."/>
            <person name="Cros-Aarteil S."/>
            <person name="Calhoun S."/>
            <person name="Haridas S."/>
            <person name="Kuo A."/>
            <person name="Mondo S."/>
            <person name="Pangilinan J."/>
            <person name="Riley R."/>
            <person name="Labutti K."/>
            <person name="Andreopoulos B."/>
            <person name="Lipzen A."/>
            <person name="Chen C."/>
            <person name="Yanf M."/>
            <person name="Daum C."/>
            <person name="Ng V."/>
            <person name="Clum A."/>
            <person name="Ohm R."/>
            <person name="Martin F."/>
            <person name="Silar P."/>
            <person name="Natvig D."/>
            <person name="Lalanne C."/>
            <person name="Gautier V."/>
            <person name="Ament-Velasquez S.L."/>
            <person name="Kruys A."/>
            <person name="Hutchinson M.I."/>
            <person name="Powell A.J."/>
            <person name="Barry K."/>
            <person name="Miller A.N."/>
            <person name="Grigoriev I.V."/>
            <person name="Debuchy R."/>
            <person name="Gladieux P."/>
            <person name="Thoren M.H."/>
            <person name="Johannesson H."/>
        </authorList>
    </citation>
    <scope>NUCLEOTIDE SEQUENCE</scope>
    <source>
        <strain evidence="2">PSN309</strain>
    </source>
</reference>
<dbReference type="AlphaFoldDB" id="A0AAN6WIT3"/>
<keyword evidence="3" id="KW-1185">Reference proteome</keyword>
<reference evidence="2" key="1">
    <citation type="journal article" date="2023" name="Mol. Phylogenet. Evol.">
        <title>Genome-scale phylogeny and comparative genomics of the fungal order Sordariales.</title>
        <authorList>
            <person name="Hensen N."/>
            <person name="Bonometti L."/>
            <person name="Westerberg I."/>
            <person name="Brannstrom I.O."/>
            <person name="Guillou S."/>
            <person name="Cros-Aarteil S."/>
            <person name="Calhoun S."/>
            <person name="Haridas S."/>
            <person name="Kuo A."/>
            <person name="Mondo S."/>
            <person name="Pangilinan J."/>
            <person name="Riley R."/>
            <person name="LaButti K."/>
            <person name="Andreopoulos B."/>
            <person name="Lipzen A."/>
            <person name="Chen C."/>
            <person name="Yan M."/>
            <person name="Daum C."/>
            <person name="Ng V."/>
            <person name="Clum A."/>
            <person name="Steindorff A."/>
            <person name="Ohm R.A."/>
            <person name="Martin F."/>
            <person name="Silar P."/>
            <person name="Natvig D.O."/>
            <person name="Lalanne C."/>
            <person name="Gautier V."/>
            <person name="Ament-Velasquez S.L."/>
            <person name="Kruys A."/>
            <person name="Hutchinson M.I."/>
            <person name="Powell A.J."/>
            <person name="Barry K."/>
            <person name="Miller A.N."/>
            <person name="Grigoriev I.V."/>
            <person name="Debuchy R."/>
            <person name="Gladieux P."/>
            <person name="Hiltunen Thoren M."/>
            <person name="Johannesson H."/>
        </authorList>
    </citation>
    <scope>NUCLEOTIDE SEQUENCE</scope>
    <source>
        <strain evidence="2">PSN309</strain>
    </source>
</reference>
<comment type="caution">
    <text evidence="2">The sequence shown here is derived from an EMBL/GenBank/DDBJ whole genome shotgun (WGS) entry which is preliminary data.</text>
</comment>
<dbReference type="PANTHER" id="PTHR24148">
    <property type="entry name" value="ANKYRIN REPEAT DOMAIN-CONTAINING PROTEIN 39 HOMOLOG-RELATED"/>
    <property type="match status" value="1"/>
</dbReference>
<evidence type="ECO:0000313" key="2">
    <source>
        <dbReference type="EMBL" id="KAK4182868.1"/>
    </source>
</evidence>
<gene>
    <name evidence="2" type="ORF">QBC35DRAFT_456853</name>
</gene>
<sequence length="352" mass="40537">MSTYKHPPLPVSGYIRIATLQAGNFQDDIVISIEPAEFSEEVVPQYEALSYVTRNLAVALRHLRSPVGQGRVLWIDAICIDQANDDEKGVQVALMGEIFKRAWRVVAWLGPQENDSDHAMDCMLHLGSDRCPTLADRDVNLPWSARELTAVYHLLCRTWFERLWIRQEVFLANPQAIIKCGSREVLWTVFRTAWLAVFRKPSIYFGLDKEFYNRLEFLRWFIYHPQSTIRLMELRDLNDNAFCVDPRDRVYGVLAMLGPADKALGITPDYSRTMKELYEDVATRWTIQHAPLNIILHCEFQEGQRPSSVPDWSTPLRSSMPPDTFASSQLQAWFQVTESRVLRVAWVSTSSV</sequence>
<feature type="domain" description="Heterokaryon incompatibility" evidence="1">
    <location>
        <begin position="48"/>
        <end position="168"/>
    </location>
</feature>
<dbReference type="InterPro" id="IPR010730">
    <property type="entry name" value="HET"/>
</dbReference>
<proteinExistence type="predicted"/>